<keyword evidence="5" id="KW-0375">Hydrogen ion transport</keyword>
<accession>A0A059UHZ1</accession>
<evidence type="ECO:0000256" key="2">
    <source>
        <dbReference type="ARBA" id="ARBA00006842"/>
    </source>
</evidence>
<proteinExistence type="evidence at transcript level"/>
<name>A0A059UHZ1_TETCI</name>
<evidence type="ECO:0000313" key="11">
    <source>
        <dbReference type="EMBL" id="AHZ64888.1"/>
    </source>
</evidence>
<keyword evidence="10" id="KW-0175">Coiled coil</keyword>
<keyword evidence="7" id="KW-0406">Ion transport</keyword>
<dbReference type="GO" id="GO:0045259">
    <property type="term" value="C:proton-transporting ATP synthase complex"/>
    <property type="evidence" value="ECO:0007669"/>
    <property type="project" value="UniProtKB-KW"/>
</dbReference>
<keyword evidence="6" id="KW-0999">Mitochondrion inner membrane</keyword>
<comment type="similarity">
    <text evidence="2">Belongs to the ATPase d subunit family.</text>
</comment>
<evidence type="ECO:0000256" key="4">
    <source>
        <dbReference type="ARBA" id="ARBA00022547"/>
    </source>
</evidence>
<dbReference type="AlphaFoldDB" id="A0A059UHZ1"/>
<evidence type="ECO:0000256" key="10">
    <source>
        <dbReference type="SAM" id="Coils"/>
    </source>
</evidence>
<dbReference type="PANTHER" id="PTHR12700">
    <property type="entry name" value="ATP SYNTHASE SUBUNIT D, MITOCHONDRIAL"/>
    <property type="match status" value="1"/>
</dbReference>
<feature type="coiled-coil region" evidence="10">
    <location>
        <begin position="100"/>
        <end position="127"/>
    </location>
</feature>
<dbReference type="InterPro" id="IPR036228">
    <property type="entry name" value="ATP_synth_F0_dsu_sf_mt"/>
</dbReference>
<evidence type="ECO:0000256" key="9">
    <source>
        <dbReference type="ARBA" id="ARBA00023136"/>
    </source>
</evidence>
<protein>
    <submittedName>
        <fullName evidence="11">ATP synthase D chain</fullName>
    </submittedName>
</protein>
<evidence type="ECO:0000256" key="3">
    <source>
        <dbReference type="ARBA" id="ARBA00022448"/>
    </source>
</evidence>
<evidence type="ECO:0000256" key="6">
    <source>
        <dbReference type="ARBA" id="ARBA00022792"/>
    </source>
</evidence>
<reference evidence="11" key="1">
    <citation type="submission" date="2014-03" db="EMBL/GenBank/DDBJ databases">
        <title>Cloning, sequence analysis and expression of ATP synthase subunit alpha, mitochondrial-like in carmine spider mite.</title>
        <authorList>
            <person name="Luo Y.J."/>
            <person name="Ni J."/>
            <person name="Xie D.Y."/>
            <person name="Zheng K.Y."/>
            <person name="Chai J.P."/>
            <person name="Yang Z.G."/>
            <person name="Da A.S."/>
            <person name="Jiang X.J."/>
        </authorList>
    </citation>
    <scope>NUCLEOTIDE SEQUENCE</scope>
</reference>
<keyword evidence="8" id="KW-0496">Mitochondrion</keyword>
<sequence>MSAKRITKAATDWAKIQALTGEYKQQSFKKLKAASENYLRKVQEFPEAPPAIDWNAMKATISNKAIVDKLEASYKAALSKIPYPEDTLAASIDKMEKESIESAKEMIAFYEERNDECRQMIAKFEKMWPIEWHTLETYAMTFPDWSQWYGNSGRAIYPASTPKEAIEEAEKPTRLDLEARF</sequence>
<keyword evidence="9" id="KW-0472">Membrane</keyword>
<evidence type="ECO:0000256" key="5">
    <source>
        <dbReference type="ARBA" id="ARBA00022781"/>
    </source>
</evidence>
<organism evidence="11">
    <name type="scientific">Tetranychus cinnabarinus</name>
    <name type="common">Carmine spider mite</name>
    <name type="synonym">Acarus cinnabarinus</name>
    <dbReference type="NCBI Taxonomy" id="93129"/>
    <lineage>
        <taxon>Eukaryota</taxon>
        <taxon>Metazoa</taxon>
        <taxon>Ecdysozoa</taxon>
        <taxon>Arthropoda</taxon>
        <taxon>Chelicerata</taxon>
        <taxon>Arachnida</taxon>
        <taxon>Acari</taxon>
        <taxon>Acariformes</taxon>
        <taxon>Trombidiformes</taxon>
        <taxon>Prostigmata</taxon>
        <taxon>Eleutherengona</taxon>
        <taxon>Raphignathae</taxon>
        <taxon>Tetranychoidea</taxon>
        <taxon>Tetranychidae</taxon>
        <taxon>Tetranychus</taxon>
    </lineage>
</organism>
<dbReference type="Gene3D" id="6.10.280.70">
    <property type="match status" value="1"/>
</dbReference>
<dbReference type="GO" id="GO:0015986">
    <property type="term" value="P:proton motive force-driven ATP synthesis"/>
    <property type="evidence" value="ECO:0007669"/>
    <property type="project" value="InterPro"/>
</dbReference>
<dbReference type="GO" id="GO:0005743">
    <property type="term" value="C:mitochondrial inner membrane"/>
    <property type="evidence" value="ECO:0007669"/>
    <property type="project" value="UniProtKB-SubCell"/>
</dbReference>
<evidence type="ECO:0000256" key="8">
    <source>
        <dbReference type="ARBA" id="ARBA00023128"/>
    </source>
</evidence>
<keyword evidence="3" id="KW-0813">Transport</keyword>
<keyword evidence="4" id="KW-0138">CF(0)</keyword>
<evidence type="ECO:0000256" key="7">
    <source>
        <dbReference type="ARBA" id="ARBA00023065"/>
    </source>
</evidence>
<dbReference type="EMBL" id="KJ534394">
    <property type="protein sequence ID" value="AHZ64888.1"/>
    <property type="molecule type" value="mRNA"/>
</dbReference>
<evidence type="ECO:0000256" key="1">
    <source>
        <dbReference type="ARBA" id="ARBA00004273"/>
    </source>
</evidence>
<dbReference type="SUPFAM" id="SSF161065">
    <property type="entry name" value="ATP synthase D chain-like"/>
    <property type="match status" value="1"/>
</dbReference>
<dbReference type="Pfam" id="PF05873">
    <property type="entry name" value="Mt_ATP-synt_D"/>
    <property type="match status" value="1"/>
</dbReference>
<dbReference type="InterPro" id="IPR008689">
    <property type="entry name" value="ATP_synth_F0_dsu_mt"/>
</dbReference>
<dbReference type="GO" id="GO:0015078">
    <property type="term" value="F:proton transmembrane transporter activity"/>
    <property type="evidence" value="ECO:0007669"/>
    <property type="project" value="InterPro"/>
</dbReference>
<comment type="subcellular location">
    <subcellularLocation>
        <location evidence="1">Mitochondrion inner membrane</location>
    </subcellularLocation>
</comment>